<dbReference type="EMBL" id="LGRX02035713">
    <property type="protein sequence ID" value="KAK3233437.1"/>
    <property type="molecule type" value="Genomic_DNA"/>
</dbReference>
<dbReference type="EC" id="1.-.-.-" evidence="7"/>
<dbReference type="PANTHER" id="PTHR23023">
    <property type="entry name" value="DIMETHYLANILINE MONOOXYGENASE"/>
    <property type="match status" value="1"/>
</dbReference>
<dbReference type="InterPro" id="IPR020946">
    <property type="entry name" value="Flavin_mOase-like"/>
</dbReference>
<evidence type="ECO:0000256" key="6">
    <source>
        <dbReference type="ARBA" id="ARBA00023002"/>
    </source>
</evidence>
<keyword evidence="8" id="KW-1133">Transmembrane helix</keyword>
<dbReference type="AlphaFoldDB" id="A0AAE0EMQ8"/>
<protein>
    <recommendedName>
        <fullName evidence="7">Flavin-containing monooxygenase</fullName>
        <ecNumber evidence="7">1.-.-.-</ecNumber>
    </recommendedName>
</protein>
<keyword evidence="8" id="KW-0472">Membrane</keyword>
<evidence type="ECO:0000256" key="8">
    <source>
        <dbReference type="SAM" id="Phobius"/>
    </source>
</evidence>
<organism evidence="9 10">
    <name type="scientific">Cymbomonas tetramitiformis</name>
    <dbReference type="NCBI Taxonomy" id="36881"/>
    <lineage>
        <taxon>Eukaryota</taxon>
        <taxon>Viridiplantae</taxon>
        <taxon>Chlorophyta</taxon>
        <taxon>Pyramimonadophyceae</taxon>
        <taxon>Pyramimonadales</taxon>
        <taxon>Pyramimonadaceae</taxon>
        <taxon>Cymbomonas</taxon>
    </lineage>
</organism>
<keyword evidence="5" id="KW-0521">NADP</keyword>
<evidence type="ECO:0000313" key="10">
    <source>
        <dbReference type="Proteomes" id="UP001190700"/>
    </source>
</evidence>
<dbReference type="PRINTS" id="PR00370">
    <property type="entry name" value="FMOXYGENASE"/>
</dbReference>
<dbReference type="GO" id="GO:0050661">
    <property type="term" value="F:NADP binding"/>
    <property type="evidence" value="ECO:0007669"/>
    <property type="project" value="InterPro"/>
</dbReference>
<feature type="transmembrane region" description="Helical" evidence="8">
    <location>
        <begin position="517"/>
        <end position="537"/>
    </location>
</feature>
<comment type="cofactor">
    <cofactor evidence="1 7">
        <name>FAD</name>
        <dbReference type="ChEBI" id="CHEBI:57692"/>
    </cofactor>
</comment>
<keyword evidence="7" id="KW-0503">Monooxygenase</keyword>
<evidence type="ECO:0000256" key="4">
    <source>
        <dbReference type="ARBA" id="ARBA00022827"/>
    </source>
</evidence>
<dbReference type="InterPro" id="IPR050346">
    <property type="entry name" value="FMO-like"/>
</dbReference>
<dbReference type="InterPro" id="IPR000960">
    <property type="entry name" value="Flavin_mOase"/>
</dbReference>
<evidence type="ECO:0000256" key="5">
    <source>
        <dbReference type="ARBA" id="ARBA00022857"/>
    </source>
</evidence>
<keyword evidence="8" id="KW-0812">Transmembrane</keyword>
<dbReference type="Gene3D" id="3.50.50.60">
    <property type="entry name" value="FAD/NAD(P)-binding domain"/>
    <property type="match status" value="3"/>
</dbReference>
<accession>A0AAE0EMQ8</accession>
<dbReference type="FunFam" id="3.50.50.60:FF:000023">
    <property type="entry name" value="Dimethylaniline monooxygenase [N-oxide-forming]"/>
    <property type="match status" value="1"/>
</dbReference>
<proteinExistence type="inferred from homology"/>
<dbReference type="GO" id="GO:0050660">
    <property type="term" value="F:flavin adenine dinucleotide binding"/>
    <property type="evidence" value="ECO:0007669"/>
    <property type="project" value="InterPro"/>
</dbReference>
<keyword evidence="10" id="KW-1185">Reference proteome</keyword>
<dbReference type="SUPFAM" id="SSF51905">
    <property type="entry name" value="FAD/NAD(P)-binding domain"/>
    <property type="match status" value="3"/>
</dbReference>
<sequence>MTYKKFHVGIIGAGASGLVNLKWIKEKGHSGECWEMQTGIGGVYLSTYQQAQLTTTNLSTTFSDFSDGNESNPRMYMAFEYREYLKKYCENNNLGPHLNFRKKVLKVEKCPDSGKWSLHVECLESGEVTNHYYDKIIVCSGANTTKSVPCWPGQETFKGSIVHSADYDSPEPYRGKRVCLVGAGESGSDIAGLISNVASSCVMVKRGKHGHVVSRYQFPPGSVDPYKDRRPWPSDIDTNRSHYTLPRWVGPTIAAARGWGQKKKAGVIGSFVDAKISDINRLQNTHGFVIFGTKNESFVKAMIYSGLELKPSITKFEGQNVHFEDGTVFENCDAVVLNTGYRMFFPFLEGVVPEFCGCPDVRSLYKHSFHPDLGTDIMFSGFARPGFGALPPCSEMQARYISMLLSGERTLPPKDVMLKLTELEAEQELWQFQNAAKRVKGLVDYLIYMDGMAELIGCQLNFWRMCYLFFTNPVVWYTVQFSPIGAVQFRLFGPDANPKHAIKALSNTMTSPLPDRFLLMMWSMIFWVFGKLGFAFCTRSGSGLEYRVRSVFSEARKKHGWSPLKAATT</sequence>
<name>A0AAE0EMQ8_9CHLO</name>
<evidence type="ECO:0000256" key="2">
    <source>
        <dbReference type="ARBA" id="ARBA00009183"/>
    </source>
</evidence>
<gene>
    <name evidence="9" type="ORF">CYMTET_56266</name>
</gene>
<evidence type="ECO:0000256" key="3">
    <source>
        <dbReference type="ARBA" id="ARBA00022630"/>
    </source>
</evidence>
<evidence type="ECO:0000256" key="7">
    <source>
        <dbReference type="RuleBase" id="RU361177"/>
    </source>
</evidence>
<dbReference type="InterPro" id="IPR036188">
    <property type="entry name" value="FAD/NAD-bd_sf"/>
</dbReference>
<dbReference type="PIRSF" id="PIRSF000332">
    <property type="entry name" value="FMO"/>
    <property type="match status" value="1"/>
</dbReference>
<comment type="caution">
    <text evidence="9">The sequence shown here is derived from an EMBL/GenBank/DDBJ whole genome shotgun (WGS) entry which is preliminary data.</text>
</comment>
<keyword evidence="3 7" id="KW-0285">Flavoprotein</keyword>
<dbReference type="Pfam" id="PF00743">
    <property type="entry name" value="FMO-like"/>
    <property type="match status" value="1"/>
</dbReference>
<keyword evidence="4 7" id="KW-0274">FAD</keyword>
<evidence type="ECO:0000256" key="1">
    <source>
        <dbReference type="ARBA" id="ARBA00001974"/>
    </source>
</evidence>
<comment type="similarity">
    <text evidence="2 7">Belongs to the FMO family.</text>
</comment>
<dbReference type="Proteomes" id="UP001190700">
    <property type="component" value="Unassembled WGS sequence"/>
</dbReference>
<evidence type="ECO:0000313" key="9">
    <source>
        <dbReference type="EMBL" id="KAK3233437.1"/>
    </source>
</evidence>
<dbReference type="GO" id="GO:0004499">
    <property type="term" value="F:N,N-dimethylaniline monooxygenase activity"/>
    <property type="evidence" value="ECO:0007669"/>
    <property type="project" value="InterPro"/>
</dbReference>
<reference evidence="9 10" key="1">
    <citation type="journal article" date="2015" name="Genome Biol. Evol.">
        <title>Comparative Genomics of a Bacterivorous Green Alga Reveals Evolutionary Causalities and Consequences of Phago-Mixotrophic Mode of Nutrition.</title>
        <authorList>
            <person name="Burns J.A."/>
            <person name="Paasch A."/>
            <person name="Narechania A."/>
            <person name="Kim E."/>
        </authorList>
    </citation>
    <scope>NUCLEOTIDE SEQUENCE [LARGE SCALE GENOMIC DNA]</scope>
    <source>
        <strain evidence="9 10">PLY_AMNH</strain>
    </source>
</reference>
<keyword evidence="6 7" id="KW-0560">Oxidoreductase</keyword>